<keyword evidence="1" id="KW-0732">Signal</keyword>
<feature type="signal peptide" evidence="1">
    <location>
        <begin position="1"/>
        <end position="17"/>
    </location>
</feature>
<gene>
    <name evidence="2" type="ORF">JCM19240_3978</name>
</gene>
<accession>A0A090U606</accession>
<evidence type="ECO:0000313" key="2">
    <source>
        <dbReference type="EMBL" id="GAL38267.1"/>
    </source>
</evidence>
<reference evidence="2 3" key="1">
    <citation type="submission" date="2014-09" db="EMBL/GenBank/DDBJ databases">
        <title>Vibrio maritimus JCM 19240. (C210) whole genome shotgun sequence.</title>
        <authorList>
            <person name="Sawabe T."/>
            <person name="Meirelles P."/>
            <person name="Nakanishi M."/>
            <person name="Sayaka M."/>
            <person name="Hattori M."/>
            <person name="Ohkuma M."/>
        </authorList>
    </citation>
    <scope>NUCLEOTIDE SEQUENCE [LARGE SCALE GENOMIC DNA]</scope>
    <source>
        <strain evidence="2 3">JCM 19240</strain>
    </source>
</reference>
<dbReference type="AlphaFoldDB" id="A0A090U606"/>
<keyword evidence="3" id="KW-1185">Reference proteome</keyword>
<proteinExistence type="predicted"/>
<comment type="caution">
    <text evidence="2">The sequence shown here is derived from an EMBL/GenBank/DDBJ whole genome shotgun (WGS) entry which is preliminary data.</text>
</comment>
<evidence type="ECO:0000256" key="1">
    <source>
        <dbReference type="SAM" id="SignalP"/>
    </source>
</evidence>
<dbReference type="Proteomes" id="UP000029224">
    <property type="component" value="Unassembled WGS sequence"/>
</dbReference>
<name>A0A090U606_9VIBR</name>
<organism evidence="2 3">
    <name type="scientific">Vibrio maritimus</name>
    <dbReference type="NCBI Taxonomy" id="990268"/>
    <lineage>
        <taxon>Bacteria</taxon>
        <taxon>Pseudomonadati</taxon>
        <taxon>Pseudomonadota</taxon>
        <taxon>Gammaproteobacteria</taxon>
        <taxon>Vibrionales</taxon>
        <taxon>Vibrionaceae</taxon>
        <taxon>Vibrio</taxon>
    </lineage>
</organism>
<protein>
    <submittedName>
        <fullName evidence="2">Uncharacterized protein</fullName>
    </submittedName>
</protein>
<feature type="chain" id="PRO_5001865690" evidence="1">
    <location>
        <begin position="18"/>
        <end position="112"/>
    </location>
</feature>
<dbReference type="EMBL" id="BBMT01000033">
    <property type="protein sequence ID" value="GAL38267.1"/>
    <property type="molecule type" value="Genomic_DNA"/>
</dbReference>
<evidence type="ECO:0000313" key="3">
    <source>
        <dbReference type="Proteomes" id="UP000029224"/>
    </source>
</evidence>
<sequence length="112" mass="11739">MKRLALAAALISASASAHWQAPISVDKFTADGARLPITIDVGSDDKDITPQIEVDGVILGTMTTIRKGDKGEATVNLNAKHGTTEVCTLVEHEAVNTRVCTLVNVTTPTGGR</sequence>
<reference evidence="2 3" key="2">
    <citation type="submission" date="2014-09" db="EMBL/GenBank/DDBJ databases">
        <authorList>
            <consortium name="NBRP consortium"/>
            <person name="Sawabe T."/>
            <person name="Meirelles P."/>
            <person name="Nakanishi M."/>
            <person name="Sayaka M."/>
            <person name="Hattori M."/>
            <person name="Ohkuma M."/>
        </authorList>
    </citation>
    <scope>NUCLEOTIDE SEQUENCE [LARGE SCALE GENOMIC DNA]</scope>
    <source>
        <strain evidence="2 3">JCM 19240</strain>
    </source>
</reference>